<sequence>MSRRTRDLRWLPKGIQQLLLFIDALAKALALPFRGRGIDEILVVTDDLLANANE</sequence>
<accession>A0ABY8J9R0</accession>
<reference evidence="1 2" key="1">
    <citation type="submission" date="2023-04" db="EMBL/GenBank/DDBJ databases">
        <title>Australian commercial rhizobial inoculants.</title>
        <authorList>
            <person name="Kohlmeier M.G."/>
            <person name="O'Hara G.W."/>
            <person name="Colombi E."/>
            <person name="Ramsay J.P."/>
            <person name="Terpolilli J."/>
        </authorList>
    </citation>
    <scope>NUCLEOTIDE SEQUENCE [LARGE SCALE GENOMIC DNA]</scope>
    <source>
        <strain evidence="1 2">CB627</strain>
    </source>
</reference>
<dbReference type="EMBL" id="CP121646">
    <property type="protein sequence ID" value="WFU61216.1"/>
    <property type="molecule type" value="Genomic_DNA"/>
</dbReference>
<dbReference type="Proteomes" id="UP001221546">
    <property type="component" value="Chromosome"/>
</dbReference>
<protein>
    <submittedName>
        <fullName evidence="1">Uncharacterized protein</fullName>
    </submittedName>
</protein>
<organism evidence="1 2">
    <name type="scientific">Bradyrhizobium brasilense</name>
    <dbReference type="NCBI Taxonomy" id="1419277"/>
    <lineage>
        <taxon>Bacteria</taxon>
        <taxon>Pseudomonadati</taxon>
        <taxon>Pseudomonadota</taxon>
        <taxon>Alphaproteobacteria</taxon>
        <taxon>Hyphomicrobiales</taxon>
        <taxon>Nitrobacteraceae</taxon>
        <taxon>Bradyrhizobium</taxon>
    </lineage>
</organism>
<gene>
    <name evidence="1" type="ORF">QA636_27285</name>
</gene>
<proteinExistence type="predicted"/>
<keyword evidence="2" id="KW-1185">Reference proteome</keyword>
<name>A0ABY8J9R0_9BRAD</name>
<evidence type="ECO:0000313" key="1">
    <source>
        <dbReference type="EMBL" id="WFU61216.1"/>
    </source>
</evidence>
<evidence type="ECO:0000313" key="2">
    <source>
        <dbReference type="Proteomes" id="UP001221546"/>
    </source>
</evidence>
<dbReference type="RefSeq" id="WP_246786821.1">
    <property type="nucleotide sequence ID" value="NZ_CP121646.1"/>
</dbReference>